<name>A0A7K2IZC8_9ACTN</name>
<evidence type="ECO:0000313" key="4">
    <source>
        <dbReference type="EMBL" id="MYR35167.1"/>
    </source>
</evidence>
<dbReference type="Pfam" id="PF21302">
    <property type="entry name" value="Zn_ribbon_RlmA"/>
    <property type="match status" value="1"/>
</dbReference>
<feature type="binding site" evidence="2">
    <location>
        <position position="82"/>
    </location>
    <ligand>
        <name>S-adenosyl-L-methionine</name>
        <dbReference type="ChEBI" id="CHEBI:59789"/>
    </ligand>
</feature>
<feature type="binding site" evidence="1">
    <location>
        <position position="22"/>
    </location>
    <ligand>
        <name>Zn(2+)</name>
        <dbReference type="ChEBI" id="CHEBI:29105"/>
    </ligand>
</feature>
<keyword evidence="4" id="KW-0489">Methyltransferase</keyword>
<feature type="domain" description="23S rRNA (guanine(745)-N(1))-methyltransferase N-terminal" evidence="3">
    <location>
        <begin position="21"/>
        <end position="55"/>
    </location>
</feature>
<dbReference type="GO" id="GO:0008168">
    <property type="term" value="F:methyltransferase activity"/>
    <property type="evidence" value="ECO:0007669"/>
    <property type="project" value="UniProtKB-KW"/>
</dbReference>
<keyword evidence="1" id="KW-0862">Zinc</keyword>
<reference evidence="4 5" key="1">
    <citation type="journal article" date="2019" name="Nat. Commun.">
        <title>The antimicrobial potential of Streptomyces from insect microbiomes.</title>
        <authorList>
            <person name="Chevrette M.G."/>
            <person name="Carlson C.M."/>
            <person name="Ortega H.E."/>
            <person name="Thomas C."/>
            <person name="Ananiev G.E."/>
            <person name="Barns K.J."/>
            <person name="Book A.J."/>
            <person name="Cagnazzo J."/>
            <person name="Carlos C."/>
            <person name="Flanigan W."/>
            <person name="Grubbs K.J."/>
            <person name="Horn H.A."/>
            <person name="Hoffmann F.M."/>
            <person name="Klassen J.L."/>
            <person name="Knack J.J."/>
            <person name="Lewin G.R."/>
            <person name="McDonald B.R."/>
            <person name="Muller L."/>
            <person name="Melo W.G.P."/>
            <person name="Pinto-Tomas A.A."/>
            <person name="Schmitz A."/>
            <person name="Wendt-Pienkowski E."/>
            <person name="Wildman S."/>
            <person name="Zhao M."/>
            <person name="Zhang F."/>
            <person name="Bugni T.S."/>
            <person name="Andes D.R."/>
            <person name="Pupo M.T."/>
            <person name="Currie C.R."/>
        </authorList>
    </citation>
    <scope>NUCLEOTIDE SEQUENCE [LARGE SCALE GENOMIC DNA]</scope>
    <source>
        <strain evidence="4 5">SID5840</strain>
    </source>
</reference>
<proteinExistence type="predicted"/>
<dbReference type="GO" id="GO:0032259">
    <property type="term" value="P:methylation"/>
    <property type="evidence" value="ECO:0007669"/>
    <property type="project" value="UniProtKB-KW"/>
</dbReference>
<dbReference type="EMBL" id="WWHY01000001">
    <property type="protein sequence ID" value="MYR35167.1"/>
    <property type="molecule type" value="Genomic_DNA"/>
</dbReference>
<sequence>MANTHTGPRPRMPASVAAVLTCPVCGLPLETGERGPSCANGHGFDVAREGYVGLLTGRTPPGSGDDKAMVADRLSFQSGGHYDPIGHALARALDEELTVDEPLVVDVGGGTGHYLTLILDASPRMVGLTTDVSKFAARKAAKAHERSGAITADSWRPLPLATGSADALINVFAPRNAAEFHRILDPAGVLLVVTPEADHLTELRSALGLLDVDPRKDERLAEGLHGHFSPERAETLRFTMDLSRQDALTVVGMGPSARHITSERLAGLVSGLPEPVRVTASVRIGRYRPLPGTEIATVADRGRARHDG</sequence>
<dbReference type="InterPro" id="IPR016718">
    <property type="entry name" value="rRNA_m1G-MeTrfase_A_prd"/>
</dbReference>
<dbReference type="InterPro" id="IPR029063">
    <property type="entry name" value="SAM-dependent_MTases_sf"/>
</dbReference>
<accession>A0A7K2IZC8</accession>
<feature type="binding site" evidence="1">
    <location>
        <position position="38"/>
    </location>
    <ligand>
        <name>Zn(2+)</name>
        <dbReference type="ChEBI" id="CHEBI:29105"/>
    </ligand>
</feature>
<dbReference type="Gene3D" id="3.40.50.150">
    <property type="entry name" value="Vaccinia Virus protein VP39"/>
    <property type="match status" value="1"/>
</dbReference>
<keyword evidence="2" id="KW-0949">S-adenosyl-L-methionine</keyword>
<dbReference type="AlphaFoldDB" id="A0A7K2IZC8"/>
<protein>
    <submittedName>
        <fullName evidence="4">Methyltransferase type 11</fullName>
    </submittedName>
</protein>
<dbReference type="SUPFAM" id="SSF53335">
    <property type="entry name" value="S-adenosyl-L-methionine-dependent methyltransferases"/>
    <property type="match status" value="1"/>
</dbReference>
<keyword evidence="4" id="KW-0808">Transferase</keyword>
<dbReference type="InterPro" id="IPR048647">
    <property type="entry name" value="RlmA_N"/>
</dbReference>
<dbReference type="GO" id="GO:0046872">
    <property type="term" value="F:metal ion binding"/>
    <property type="evidence" value="ECO:0007669"/>
    <property type="project" value="UniProtKB-KW"/>
</dbReference>
<feature type="binding site" evidence="1">
    <location>
        <position position="42"/>
    </location>
    <ligand>
        <name>Zn(2+)</name>
        <dbReference type="ChEBI" id="CHEBI:29105"/>
    </ligand>
</feature>
<evidence type="ECO:0000256" key="1">
    <source>
        <dbReference type="PIRSR" id="PIRSR018249-1"/>
    </source>
</evidence>
<keyword evidence="1" id="KW-0479">Metal-binding</keyword>
<comment type="caution">
    <text evidence="4">The sequence shown here is derived from an EMBL/GenBank/DDBJ whole genome shotgun (WGS) entry which is preliminary data.</text>
</comment>
<evidence type="ECO:0000313" key="5">
    <source>
        <dbReference type="Proteomes" id="UP000467124"/>
    </source>
</evidence>
<dbReference type="GeneID" id="91390398"/>
<dbReference type="PIRSF" id="PIRSF018249">
    <property type="entry name" value="MyrA_prd"/>
    <property type="match status" value="1"/>
</dbReference>
<feature type="binding site" evidence="2">
    <location>
        <begin position="111"/>
        <end position="112"/>
    </location>
    <ligand>
        <name>S-adenosyl-L-methionine</name>
        <dbReference type="ChEBI" id="CHEBI:59789"/>
    </ligand>
</feature>
<dbReference type="RefSeq" id="WP_017534754.1">
    <property type="nucleotide sequence ID" value="NZ_BAZE01000002.1"/>
</dbReference>
<feature type="binding site" evidence="1">
    <location>
        <position position="25"/>
    </location>
    <ligand>
        <name>Zn(2+)</name>
        <dbReference type="ChEBI" id="CHEBI:29105"/>
    </ligand>
</feature>
<feature type="binding site" evidence="2">
    <location>
        <position position="199"/>
    </location>
    <ligand>
        <name>S-adenosyl-L-methionine</name>
        <dbReference type="ChEBI" id="CHEBI:59789"/>
    </ligand>
</feature>
<gene>
    <name evidence="4" type="ORF">GTW20_23620</name>
</gene>
<dbReference type="Proteomes" id="UP000467124">
    <property type="component" value="Unassembled WGS sequence"/>
</dbReference>
<evidence type="ECO:0000256" key="2">
    <source>
        <dbReference type="PIRSR" id="PIRSR018249-2"/>
    </source>
</evidence>
<evidence type="ECO:0000259" key="3">
    <source>
        <dbReference type="Pfam" id="PF21302"/>
    </source>
</evidence>
<organism evidence="4 5">
    <name type="scientific">Nocardiopsis alba</name>
    <dbReference type="NCBI Taxonomy" id="53437"/>
    <lineage>
        <taxon>Bacteria</taxon>
        <taxon>Bacillati</taxon>
        <taxon>Actinomycetota</taxon>
        <taxon>Actinomycetes</taxon>
        <taxon>Streptosporangiales</taxon>
        <taxon>Nocardiopsidaceae</taxon>
        <taxon>Nocardiopsis</taxon>
    </lineage>
</organism>